<evidence type="ECO:0000256" key="6">
    <source>
        <dbReference type="ARBA" id="ARBA00022747"/>
    </source>
</evidence>
<keyword evidence="3" id="KW-0489">Methyltransferase</keyword>
<keyword evidence="6" id="KW-0680">Restriction system</keyword>
<feature type="coiled-coil region" evidence="8">
    <location>
        <begin position="455"/>
        <end position="489"/>
    </location>
</feature>
<dbReference type="InterPro" id="IPR038333">
    <property type="entry name" value="T1MK-like_N_sf"/>
</dbReference>
<dbReference type="SUPFAM" id="SSF53335">
    <property type="entry name" value="S-adenosyl-L-methionine-dependent methyltransferases"/>
    <property type="match status" value="1"/>
</dbReference>
<reference evidence="11 12" key="1">
    <citation type="submission" date="2012-01" db="EMBL/GenBank/DDBJ databases">
        <title>The Genome Sequence of Helcococcus kunzii ATCC 51366.</title>
        <authorList>
            <consortium name="The Broad Institute Genome Sequencing Platform"/>
            <person name="Earl A."/>
            <person name="Ward D."/>
            <person name="Feldgarden M."/>
            <person name="Gevers D."/>
            <person name="Huys G."/>
            <person name="Young S.K."/>
            <person name="Zeng Q."/>
            <person name="Gargeya S."/>
            <person name="Fitzgerald M."/>
            <person name="Haas B."/>
            <person name="Abouelleil A."/>
            <person name="Alvarado L."/>
            <person name="Arachchi H.M."/>
            <person name="Berlin A."/>
            <person name="Chapman S.B."/>
            <person name="Gearin G."/>
            <person name="Goldberg J."/>
            <person name="Griggs A."/>
            <person name="Gujja S."/>
            <person name="Hansen M."/>
            <person name="Heiman D."/>
            <person name="Howarth C."/>
            <person name="Larimer J."/>
            <person name="Lui A."/>
            <person name="MacDonald P.J.P."/>
            <person name="McCowen C."/>
            <person name="Montmayeur A."/>
            <person name="Murphy C."/>
            <person name="Neiman D."/>
            <person name="Pearson M."/>
            <person name="Priest M."/>
            <person name="Roberts A."/>
            <person name="Saif S."/>
            <person name="Shea T."/>
            <person name="Sisk P."/>
            <person name="Stolte C."/>
            <person name="Sykes S."/>
            <person name="Wortman J."/>
            <person name="Nusbaum C."/>
            <person name="Birren B."/>
        </authorList>
    </citation>
    <scope>NUCLEOTIDE SEQUENCE [LARGE SCALE GENOMIC DNA]</scope>
    <source>
        <strain evidence="11 12">ATCC 51366</strain>
    </source>
</reference>
<evidence type="ECO:0000256" key="2">
    <source>
        <dbReference type="ARBA" id="ARBA00011900"/>
    </source>
</evidence>
<evidence type="ECO:0000259" key="10">
    <source>
        <dbReference type="Pfam" id="PF12161"/>
    </source>
</evidence>
<gene>
    <name evidence="11" type="ORF">HMPREF9709_01800</name>
</gene>
<dbReference type="EC" id="2.1.1.72" evidence="2"/>
<dbReference type="OrthoDB" id="9814572at2"/>
<evidence type="ECO:0000256" key="4">
    <source>
        <dbReference type="ARBA" id="ARBA00022679"/>
    </source>
</evidence>
<dbReference type="GO" id="GO:0009307">
    <property type="term" value="P:DNA restriction-modification system"/>
    <property type="evidence" value="ECO:0007669"/>
    <property type="project" value="UniProtKB-KW"/>
</dbReference>
<dbReference type="InterPro" id="IPR003356">
    <property type="entry name" value="DNA_methylase_A-5"/>
</dbReference>
<dbReference type="InterPro" id="IPR029063">
    <property type="entry name" value="SAM-dependent_MTases_sf"/>
</dbReference>
<evidence type="ECO:0000313" key="12">
    <source>
        <dbReference type="Proteomes" id="UP000004191"/>
    </source>
</evidence>
<name>H3NR39_9FIRM</name>
<dbReference type="eggNOG" id="COG0286">
    <property type="taxonomic scope" value="Bacteria"/>
</dbReference>
<evidence type="ECO:0000256" key="1">
    <source>
        <dbReference type="ARBA" id="ARBA00006594"/>
    </source>
</evidence>
<feature type="domain" description="DNA methylase adenine-specific" evidence="9">
    <location>
        <begin position="150"/>
        <end position="461"/>
    </location>
</feature>
<evidence type="ECO:0000256" key="5">
    <source>
        <dbReference type="ARBA" id="ARBA00022691"/>
    </source>
</evidence>
<dbReference type="InterPro" id="IPR022749">
    <property type="entry name" value="D12N6_MeTrfase_N"/>
</dbReference>
<comment type="similarity">
    <text evidence="1">Belongs to the N(4)/N(6)-methyltransferase family.</text>
</comment>
<dbReference type="Gene3D" id="3.40.50.150">
    <property type="entry name" value="Vaccinia Virus protein VP39"/>
    <property type="match status" value="1"/>
</dbReference>
<dbReference type="PROSITE" id="PS00092">
    <property type="entry name" value="N6_MTASE"/>
    <property type="match status" value="1"/>
</dbReference>
<dbReference type="STRING" id="883114.HMPREF9709_01800"/>
<dbReference type="GeneID" id="96999717"/>
<dbReference type="Gene3D" id="1.20.1260.30">
    <property type="match status" value="1"/>
</dbReference>
<protein>
    <recommendedName>
        <fullName evidence="2">site-specific DNA-methyltransferase (adenine-specific)</fullName>
        <ecNumber evidence="2">2.1.1.72</ecNumber>
    </recommendedName>
</protein>
<evidence type="ECO:0000256" key="7">
    <source>
        <dbReference type="ARBA" id="ARBA00047942"/>
    </source>
</evidence>
<dbReference type="InterPro" id="IPR002052">
    <property type="entry name" value="DNA_methylase_N6_adenine_CS"/>
</dbReference>
<dbReference type="Proteomes" id="UP000004191">
    <property type="component" value="Unassembled WGS sequence"/>
</dbReference>
<comment type="caution">
    <text evidence="11">The sequence shown here is derived from an EMBL/GenBank/DDBJ whole genome shotgun (WGS) entry which is preliminary data.</text>
</comment>
<keyword evidence="12" id="KW-1185">Reference proteome</keyword>
<dbReference type="AlphaFoldDB" id="H3NR39"/>
<dbReference type="PATRIC" id="fig|883114.3.peg.1797"/>
<accession>H3NR39</accession>
<organism evidence="11 12">
    <name type="scientific">Helcococcus kunzii ATCC 51366</name>
    <dbReference type="NCBI Taxonomy" id="883114"/>
    <lineage>
        <taxon>Bacteria</taxon>
        <taxon>Bacillati</taxon>
        <taxon>Bacillota</taxon>
        <taxon>Tissierellia</taxon>
        <taxon>Tissierellales</taxon>
        <taxon>Peptoniphilaceae</taxon>
        <taxon>Helcococcus</taxon>
    </lineage>
</organism>
<dbReference type="PANTHER" id="PTHR42998:SF1">
    <property type="entry name" value="TYPE I RESTRICTION ENZYME HINDI METHYLASE SUBUNIT"/>
    <property type="match status" value="1"/>
</dbReference>
<keyword evidence="8" id="KW-0175">Coiled coil</keyword>
<dbReference type="PRINTS" id="PR00507">
    <property type="entry name" value="N12N6MTFRASE"/>
</dbReference>
<keyword evidence="5" id="KW-0949">S-adenosyl-L-methionine</keyword>
<keyword evidence="4" id="KW-0808">Transferase</keyword>
<dbReference type="Pfam" id="PF02384">
    <property type="entry name" value="N6_Mtase"/>
    <property type="match status" value="1"/>
</dbReference>
<dbReference type="HOGENOM" id="CLU_013049_4_1_9"/>
<evidence type="ECO:0000259" key="9">
    <source>
        <dbReference type="Pfam" id="PF02384"/>
    </source>
</evidence>
<evidence type="ECO:0000256" key="8">
    <source>
        <dbReference type="SAM" id="Coils"/>
    </source>
</evidence>
<dbReference type="Pfam" id="PF12161">
    <property type="entry name" value="HsdM_N"/>
    <property type="match status" value="1"/>
</dbReference>
<dbReference type="GO" id="GO:0009007">
    <property type="term" value="F:site-specific DNA-methyltransferase (adenine-specific) activity"/>
    <property type="evidence" value="ECO:0007669"/>
    <property type="project" value="UniProtKB-EC"/>
</dbReference>
<dbReference type="GO" id="GO:0008170">
    <property type="term" value="F:N-methyltransferase activity"/>
    <property type="evidence" value="ECO:0007669"/>
    <property type="project" value="InterPro"/>
</dbReference>
<dbReference type="PANTHER" id="PTHR42998">
    <property type="entry name" value="TYPE I RESTRICTION ENZYME HINDVIIP M PROTEIN-RELATED"/>
    <property type="match status" value="1"/>
</dbReference>
<feature type="domain" description="N6 adenine-specific DNA methyltransferase N-terminal" evidence="10">
    <location>
        <begin position="13"/>
        <end position="139"/>
    </location>
</feature>
<sequence>MSEKINSANLGFEKEIFAAADKLRGNMDAAEYKNVVLGLIFLKYISDSFEEKYNSLLEEGDGFEEDIDEYTAENIFFVPKEARWDFIASKAMSPEIGQVIDQAMVSIETENDRLRGILPKNYARPELDKRRLGEVVDLFNNLKLKEHGNSKDILGRTYEYAISKFASLEGKNAGEFYTPSSIVKTLVEILQPYEGRVYDPCCGAGGMFVQSANFVEKHQGRINDLSIYGQESNSNTWKLAQMNLAIHGLEGDLGPGAADTFFNDQHSTMRADYILANPPFNLKDWGGDKLVEDARWKYGLPPAGNANYAWMQHMLYHLAPKGKMGLVLANGALSTSTGSEGTIRENIIRDDLVECIIAMPDRLFYSTGISVSLWIFNKNKKQKDKVLFLDCRNMGHMVDRAHRDLTEEDILKIADTYKSFTEGNDIEELGYSHVADLNEIEENNFVLTPGRYVGLEEVEEDGEPFEEKMERLTDELGQLFAESRKLENQIIEQLGDIGYGL</sequence>
<proteinExistence type="inferred from homology"/>
<dbReference type="RefSeq" id="WP_005399314.1">
    <property type="nucleotide sequence ID" value="NZ_JH601089.1"/>
</dbReference>
<dbReference type="GO" id="GO:0003677">
    <property type="term" value="F:DNA binding"/>
    <property type="evidence" value="ECO:0007669"/>
    <property type="project" value="InterPro"/>
</dbReference>
<comment type="catalytic activity">
    <reaction evidence="7">
        <text>a 2'-deoxyadenosine in DNA + S-adenosyl-L-methionine = an N(6)-methyl-2'-deoxyadenosine in DNA + S-adenosyl-L-homocysteine + H(+)</text>
        <dbReference type="Rhea" id="RHEA:15197"/>
        <dbReference type="Rhea" id="RHEA-COMP:12418"/>
        <dbReference type="Rhea" id="RHEA-COMP:12419"/>
        <dbReference type="ChEBI" id="CHEBI:15378"/>
        <dbReference type="ChEBI" id="CHEBI:57856"/>
        <dbReference type="ChEBI" id="CHEBI:59789"/>
        <dbReference type="ChEBI" id="CHEBI:90615"/>
        <dbReference type="ChEBI" id="CHEBI:90616"/>
        <dbReference type="EC" id="2.1.1.72"/>
    </reaction>
</comment>
<dbReference type="EMBL" id="AGEI01000033">
    <property type="protein sequence ID" value="EHR31844.1"/>
    <property type="molecule type" value="Genomic_DNA"/>
</dbReference>
<evidence type="ECO:0000256" key="3">
    <source>
        <dbReference type="ARBA" id="ARBA00022603"/>
    </source>
</evidence>
<dbReference type="InterPro" id="IPR052916">
    <property type="entry name" value="Type-I_RE_MTase_Subunit"/>
</dbReference>
<evidence type="ECO:0000313" key="11">
    <source>
        <dbReference type="EMBL" id="EHR31844.1"/>
    </source>
</evidence>
<dbReference type="GO" id="GO:0032259">
    <property type="term" value="P:methylation"/>
    <property type="evidence" value="ECO:0007669"/>
    <property type="project" value="UniProtKB-KW"/>
</dbReference>